<comment type="subcellular location">
    <subcellularLocation>
        <location evidence="1">Cell membrane</location>
        <topology evidence="1">Multi-pass membrane protein</topology>
    </subcellularLocation>
</comment>
<protein>
    <submittedName>
        <fullName evidence="7">Predicted arabinose efflux permease, MFS family</fullName>
    </submittedName>
</protein>
<name>A0A1H6Z4T7_9MICO</name>
<feature type="transmembrane region" description="Helical" evidence="5">
    <location>
        <begin position="256"/>
        <end position="274"/>
    </location>
</feature>
<dbReference type="InterPro" id="IPR020846">
    <property type="entry name" value="MFS_dom"/>
</dbReference>
<feature type="transmembrane region" description="Helical" evidence="5">
    <location>
        <begin position="46"/>
        <end position="65"/>
    </location>
</feature>
<dbReference type="PANTHER" id="PTHR23534:SF1">
    <property type="entry name" value="MAJOR FACILITATOR SUPERFAMILY PROTEIN"/>
    <property type="match status" value="1"/>
</dbReference>
<evidence type="ECO:0000256" key="2">
    <source>
        <dbReference type="ARBA" id="ARBA00022692"/>
    </source>
</evidence>
<keyword evidence="4 5" id="KW-0472">Membrane</keyword>
<evidence type="ECO:0000313" key="7">
    <source>
        <dbReference type="EMBL" id="SEJ44592.1"/>
    </source>
</evidence>
<gene>
    <name evidence="7" type="ORF">SAMN05421637_1781</name>
</gene>
<feature type="transmembrane region" description="Helical" evidence="5">
    <location>
        <begin position="378"/>
        <end position="399"/>
    </location>
</feature>
<sequence length="409" mass="39960">MTAAAIQRRTLIVVSAAQILSGFGLAAGITVGALLATQVWDSPAAAGVPAVVMTVGAAGSALVIARISERRGRRAGLGSGYLAGAVGAVGVVVCAHLGTPAGLLAAFLVYGAGSAANLQARFAGADLAPPHRRATAMSVVLMATTLGAVLGPVSARWSGEQVAARGLDPLLGSFVVAAVAYLLGSVVLVTALRPDPLLTARRLGEEATGPGAGDRPTDVRDWRVPVAAGIGLMVVGQGVMVAIMTMTPVHLTAHDHGIGAVGAVIAAHVAAMYVPSPLSGWLVDRWGPAPVGGLSGLVLIASGTVAAAGGASIGPISVALVLLGLGWSLAMVAGSAVLATRTPAALRPRLQGRADALTTLAGASGAGLAGMVVAEAGYATLALGGAALALLAVPLALVVHVRAGTMAAS</sequence>
<dbReference type="EMBL" id="FNZI01000004">
    <property type="protein sequence ID" value="SEJ44592.1"/>
    <property type="molecule type" value="Genomic_DNA"/>
</dbReference>
<dbReference type="Proteomes" id="UP000183315">
    <property type="component" value="Unassembled WGS sequence"/>
</dbReference>
<feature type="transmembrane region" description="Helical" evidence="5">
    <location>
        <begin position="170"/>
        <end position="192"/>
    </location>
</feature>
<feature type="transmembrane region" description="Helical" evidence="5">
    <location>
        <begin position="136"/>
        <end position="158"/>
    </location>
</feature>
<evidence type="ECO:0000259" key="6">
    <source>
        <dbReference type="PROSITE" id="PS50850"/>
    </source>
</evidence>
<dbReference type="PANTHER" id="PTHR23534">
    <property type="entry name" value="MFS PERMEASE"/>
    <property type="match status" value="1"/>
</dbReference>
<dbReference type="RefSeq" id="WP_042214538.1">
    <property type="nucleotide sequence ID" value="NZ_BBLU01000006.1"/>
</dbReference>
<reference evidence="8" key="1">
    <citation type="submission" date="2016-10" db="EMBL/GenBank/DDBJ databases">
        <authorList>
            <person name="Varghese N."/>
        </authorList>
    </citation>
    <scope>NUCLEOTIDE SEQUENCE [LARGE SCALE GENOMIC DNA]</scope>
    <source>
        <strain evidence="8">DSM 24868</strain>
    </source>
</reference>
<accession>A0A1H6Z4T7</accession>
<feature type="transmembrane region" description="Helical" evidence="5">
    <location>
        <begin position="352"/>
        <end position="372"/>
    </location>
</feature>
<dbReference type="Gene3D" id="1.20.1250.20">
    <property type="entry name" value="MFS general substrate transporter like domains"/>
    <property type="match status" value="1"/>
</dbReference>
<evidence type="ECO:0000256" key="3">
    <source>
        <dbReference type="ARBA" id="ARBA00022989"/>
    </source>
</evidence>
<feature type="transmembrane region" description="Helical" evidence="5">
    <location>
        <begin position="224"/>
        <end position="244"/>
    </location>
</feature>
<feature type="domain" description="Major facilitator superfamily (MFS) profile" evidence="6">
    <location>
        <begin position="10"/>
        <end position="404"/>
    </location>
</feature>
<dbReference type="SUPFAM" id="SSF103473">
    <property type="entry name" value="MFS general substrate transporter"/>
    <property type="match status" value="1"/>
</dbReference>
<dbReference type="STRING" id="1043493.SAMN05421637_1781"/>
<dbReference type="OrthoDB" id="9776171at2"/>
<keyword evidence="3 5" id="KW-1133">Transmembrane helix</keyword>
<evidence type="ECO:0000256" key="1">
    <source>
        <dbReference type="ARBA" id="ARBA00004651"/>
    </source>
</evidence>
<feature type="transmembrane region" description="Helical" evidence="5">
    <location>
        <begin position="104"/>
        <end position="124"/>
    </location>
</feature>
<dbReference type="AlphaFoldDB" id="A0A1H6Z4T7"/>
<evidence type="ECO:0000256" key="4">
    <source>
        <dbReference type="ARBA" id="ARBA00023136"/>
    </source>
</evidence>
<keyword evidence="8" id="KW-1185">Reference proteome</keyword>
<dbReference type="InterPro" id="IPR036259">
    <property type="entry name" value="MFS_trans_sf"/>
</dbReference>
<feature type="transmembrane region" description="Helical" evidence="5">
    <location>
        <begin position="77"/>
        <end position="98"/>
    </location>
</feature>
<organism evidence="7 8">
    <name type="scientific">Demequina mangrovi</name>
    <dbReference type="NCBI Taxonomy" id="1043493"/>
    <lineage>
        <taxon>Bacteria</taxon>
        <taxon>Bacillati</taxon>
        <taxon>Actinomycetota</taxon>
        <taxon>Actinomycetes</taxon>
        <taxon>Micrococcales</taxon>
        <taxon>Demequinaceae</taxon>
        <taxon>Demequina</taxon>
    </lineage>
</organism>
<feature type="transmembrane region" description="Helical" evidence="5">
    <location>
        <begin position="286"/>
        <end position="310"/>
    </location>
</feature>
<evidence type="ECO:0000313" key="8">
    <source>
        <dbReference type="Proteomes" id="UP000183315"/>
    </source>
</evidence>
<dbReference type="InterPro" id="IPR011701">
    <property type="entry name" value="MFS"/>
</dbReference>
<feature type="transmembrane region" description="Helical" evidence="5">
    <location>
        <begin position="316"/>
        <end position="340"/>
    </location>
</feature>
<dbReference type="PROSITE" id="PS50850">
    <property type="entry name" value="MFS"/>
    <property type="match status" value="1"/>
</dbReference>
<feature type="transmembrane region" description="Helical" evidence="5">
    <location>
        <begin position="12"/>
        <end position="40"/>
    </location>
</feature>
<dbReference type="GO" id="GO:0022857">
    <property type="term" value="F:transmembrane transporter activity"/>
    <property type="evidence" value="ECO:0007669"/>
    <property type="project" value="InterPro"/>
</dbReference>
<dbReference type="GO" id="GO:0005886">
    <property type="term" value="C:plasma membrane"/>
    <property type="evidence" value="ECO:0007669"/>
    <property type="project" value="UniProtKB-SubCell"/>
</dbReference>
<keyword evidence="2 5" id="KW-0812">Transmembrane</keyword>
<dbReference type="Pfam" id="PF07690">
    <property type="entry name" value="MFS_1"/>
    <property type="match status" value="1"/>
</dbReference>
<proteinExistence type="predicted"/>
<evidence type="ECO:0000256" key="5">
    <source>
        <dbReference type="SAM" id="Phobius"/>
    </source>
</evidence>
<dbReference type="eggNOG" id="COG0477">
    <property type="taxonomic scope" value="Bacteria"/>
</dbReference>